<evidence type="ECO:0000256" key="5">
    <source>
        <dbReference type="SAM" id="MobiDB-lite"/>
    </source>
</evidence>
<evidence type="ECO:0000259" key="6">
    <source>
        <dbReference type="Pfam" id="PF05175"/>
    </source>
</evidence>
<dbReference type="Pfam" id="PF05175">
    <property type="entry name" value="MTS"/>
    <property type="match status" value="1"/>
</dbReference>
<evidence type="ECO:0000259" key="7">
    <source>
        <dbReference type="Pfam" id="PF07109"/>
    </source>
</evidence>
<dbReference type="InterPro" id="IPR029063">
    <property type="entry name" value="SAM-dependent_MTases_sf"/>
</dbReference>
<evidence type="ECO:0000313" key="9">
    <source>
        <dbReference type="Proteomes" id="UP000639775"/>
    </source>
</evidence>
<evidence type="ECO:0000313" key="8">
    <source>
        <dbReference type="EMBL" id="NHQ74936.1"/>
    </source>
</evidence>
<evidence type="ECO:0000256" key="3">
    <source>
        <dbReference type="ARBA" id="ARBA00022691"/>
    </source>
</evidence>
<feature type="domain" description="Magnesium-protoporphyrin IX methyltransferase C-terminal" evidence="7">
    <location>
        <begin position="144"/>
        <end position="240"/>
    </location>
</feature>
<keyword evidence="9" id="KW-1185">Reference proteome</keyword>
<keyword evidence="1 8" id="KW-0489">Methyltransferase</keyword>
<evidence type="ECO:0000256" key="4">
    <source>
        <dbReference type="NCBIfam" id="TIGR02021"/>
    </source>
</evidence>
<dbReference type="RefSeq" id="WP_167197219.1">
    <property type="nucleotide sequence ID" value="NZ_JAAORB010000021.1"/>
</dbReference>
<keyword evidence="3" id="KW-0949">S-adenosyl-L-methionine</keyword>
<feature type="domain" description="Methyltransferase small" evidence="6">
    <location>
        <begin position="64"/>
        <end position="143"/>
    </location>
</feature>
<keyword evidence="2 8" id="KW-0808">Transferase</keyword>
<evidence type="ECO:0000256" key="1">
    <source>
        <dbReference type="ARBA" id="ARBA00022603"/>
    </source>
</evidence>
<dbReference type="Pfam" id="PF07109">
    <property type="entry name" value="Mg-por_mtran_C"/>
    <property type="match status" value="1"/>
</dbReference>
<dbReference type="CDD" id="cd02440">
    <property type="entry name" value="AdoMet_MTases"/>
    <property type="match status" value="1"/>
</dbReference>
<dbReference type="GO" id="GO:0046406">
    <property type="term" value="F:magnesium protoporphyrin IX methyltransferase activity"/>
    <property type="evidence" value="ECO:0007669"/>
    <property type="project" value="UniProtKB-UniRule"/>
</dbReference>
<feature type="region of interest" description="Disordered" evidence="5">
    <location>
        <begin position="1"/>
        <end position="20"/>
    </location>
</feature>
<evidence type="ECO:0000256" key="2">
    <source>
        <dbReference type="ARBA" id="ARBA00022679"/>
    </source>
</evidence>
<dbReference type="PANTHER" id="PTHR43464:SF19">
    <property type="entry name" value="UBIQUINONE BIOSYNTHESIS O-METHYLTRANSFERASE, MITOCHONDRIAL"/>
    <property type="match status" value="1"/>
</dbReference>
<dbReference type="GO" id="GO:0032259">
    <property type="term" value="P:methylation"/>
    <property type="evidence" value="ECO:0007669"/>
    <property type="project" value="UniProtKB-KW"/>
</dbReference>
<comment type="caution">
    <text evidence="8">The sequence shown here is derived from an EMBL/GenBank/DDBJ whole genome shotgun (WGS) entry which is preliminary data.</text>
</comment>
<name>A0A967BFB2_9RHOB</name>
<dbReference type="InterPro" id="IPR010940">
    <property type="entry name" value="Mg_prot_MeTrfase_C"/>
</dbReference>
<dbReference type="InterPro" id="IPR010251">
    <property type="entry name" value="Mg_prot_MeTrfase"/>
</dbReference>
<dbReference type="InterPro" id="IPR007848">
    <property type="entry name" value="Small_mtfrase_dom"/>
</dbReference>
<protein>
    <recommendedName>
        <fullName evidence="4">Magnesium protoporphyrin IX methyltransferase</fullName>
        <ecNumber evidence="4">2.1.1.11</ecNumber>
    </recommendedName>
</protein>
<proteinExistence type="predicted"/>
<dbReference type="NCBIfam" id="TIGR02021">
    <property type="entry name" value="BchM-ChlM"/>
    <property type="match status" value="1"/>
</dbReference>
<dbReference type="SUPFAM" id="SSF53335">
    <property type="entry name" value="S-adenosyl-L-methionine-dependent methyltransferases"/>
    <property type="match status" value="1"/>
</dbReference>
<sequence length="242" mass="26644">MPVPGQIRGRDTATSAGGWSRTRDQVETYFDKTATRTWERLTSDAPVSRIRETVRRGRDEMRAQMLSRLPDDLRGARILDAGCGAGQMTAELAARGADVVAVDISPSLVEIAATRLPEDLRGTVRFLAGDMLSDDLGGFDHVLAMDSLIYYDRHDIARALDTLGRRTGENIVFTVAPRTPLLMTMWRVGQMFPRADRSPTMIPHAPAALHKALLRAEAPGHLSTLKRVTSGFYISQAMELAI</sequence>
<dbReference type="PANTHER" id="PTHR43464">
    <property type="entry name" value="METHYLTRANSFERASE"/>
    <property type="match status" value="1"/>
</dbReference>
<dbReference type="GO" id="GO:0015995">
    <property type="term" value="P:chlorophyll biosynthetic process"/>
    <property type="evidence" value="ECO:0007669"/>
    <property type="project" value="UniProtKB-UniRule"/>
</dbReference>
<gene>
    <name evidence="8" type="ORF">HAT86_10740</name>
</gene>
<organism evidence="8 9">
    <name type="scientific">Roseovarius gahaiensis</name>
    <dbReference type="NCBI Taxonomy" id="2716691"/>
    <lineage>
        <taxon>Bacteria</taxon>
        <taxon>Pseudomonadati</taxon>
        <taxon>Pseudomonadota</taxon>
        <taxon>Alphaproteobacteria</taxon>
        <taxon>Rhodobacterales</taxon>
        <taxon>Roseobacteraceae</taxon>
        <taxon>Roseovarius</taxon>
    </lineage>
</organism>
<dbReference type="Proteomes" id="UP000639775">
    <property type="component" value="Unassembled WGS sequence"/>
</dbReference>
<dbReference type="EC" id="2.1.1.11" evidence="4"/>
<dbReference type="Gene3D" id="3.40.50.150">
    <property type="entry name" value="Vaccinia Virus protein VP39"/>
    <property type="match status" value="1"/>
</dbReference>
<dbReference type="PROSITE" id="PS51556">
    <property type="entry name" value="SAM_MT_MG_PIX"/>
    <property type="match status" value="1"/>
</dbReference>
<accession>A0A967BFB2</accession>
<reference evidence="8" key="1">
    <citation type="submission" date="2020-03" db="EMBL/GenBank/DDBJ databases">
        <title>Roseovarius gahaiensis sp. nov., isolated from Gahai Saline Lake, China.</title>
        <authorList>
            <person name="Sun X."/>
        </authorList>
    </citation>
    <scope>NUCLEOTIDE SEQUENCE</scope>
    <source>
        <strain evidence="8">GH877</strain>
    </source>
</reference>
<dbReference type="EMBL" id="JAAORB010000021">
    <property type="protein sequence ID" value="NHQ74936.1"/>
    <property type="molecule type" value="Genomic_DNA"/>
</dbReference>
<dbReference type="AlphaFoldDB" id="A0A967BFB2"/>